<evidence type="ECO:0000313" key="4">
    <source>
        <dbReference type="Proteomes" id="UP000054144"/>
    </source>
</evidence>
<evidence type="ECO:0000256" key="1">
    <source>
        <dbReference type="SAM" id="MobiDB-lite"/>
    </source>
</evidence>
<feature type="compositionally biased region" description="Acidic residues" evidence="1">
    <location>
        <begin position="316"/>
        <end position="327"/>
    </location>
</feature>
<dbReference type="GO" id="GO:0070086">
    <property type="term" value="P:ubiquitin-dependent endocytosis"/>
    <property type="evidence" value="ECO:0007669"/>
    <property type="project" value="TreeGrafter"/>
</dbReference>
<dbReference type="Proteomes" id="UP000054144">
    <property type="component" value="Unassembled WGS sequence"/>
</dbReference>
<dbReference type="InterPro" id="IPR011022">
    <property type="entry name" value="Arrestin_C-like"/>
</dbReference>
<feature type="region of interest" description="Disordered" evidence="1">
    <location>
        <begin position="122"/>
        <end position="333"/>
    </location>
</feature>
<gene>
    <name evidence="3" type="ORF">FISHEDRAFT_47966</name>
</gene>
<dbReference type="AlphaFoldDB" id="A0A0D7A5D8"/>
<dbReference type="InterPro" id="IPR014752">
    <property type="entry name" value="Arrestin-like_C"/>
</dbReference>
<accession>A0A0D7A5D8</accession>
<sequence length="686" mass="75605">MPHHPKNTGLSIRLTESAVFLRTNNPTGRSASIESPHSLLRGLLILDLAKPTKITSIKLELSASSKTSWPEGPGTRRIDVTADSIVYSATATYFQASDPPRRTASLGPGVYYLNDDEVELESSWRGHDGEEHTVRRGREAPRLANSASSPSVQDVRGSSVDPSVNRYEAPSYYQPESPLYSPSATDESSARSQSTSALDAPLGFRAPSIRSFPENSVSRAPSFEGVPEYREAVSSTRSPRRTMIRTPPSAESPVASIRSPSNDRTEHGARSRSRFSLTNVSNALRDAVRPLSGPSVSRERGGGLAPRGRAAQKAEQEDEDDEPENEDSGATWKEFKAGTYTYPISFTIPGDAPPTLRAPYGSISWRLKGTVHRPGTFTSKLTAFRHVMVIHSQSEEDTEDTENIIVERQWDQQLQYLVTISGRCFYIGGTISISITLMPLAKIKIHRFAVFLEETTEYYGGPSTPKPVRTDPVNRVQLLSVKHETPEMGPLLPLASDDPDAFMRSPLRLLAGPDNDLGALVAELMGPGPWAFRKELLMPESCCTLQFTNKNRKSNIIVNHVLKCLIRVERGDDMYMDAKTGRRKLFDIVIQSPVQVLSVRLRLLLRLPPEWDTAASHSRARDDSIDRHGASVAAVDGVVIDPSFMPSLRGAELGTIYNRNVLFERLMAGQESEVGEAPPAYEHHLP</sequence>
<reference evidence="3 4" key="1">
    <citation type="journal article" date="2015" name="Fungal Genet. Biol.">
        <title>Evolution of novel wood decay mechanisms in Agaricales revealed by the genome sequences of Fistulina hepatica and Cylindrobasidium torrendii.</title>
        <authorList>
            <person name="Floudas D."/>
            <person name="Held B.W."/>
            <person name="Riley R."/>
            <person name="Nagy L.G."/>
            <person name="Koehler G."/>
            <person name="Ransdell A.S."/>
            <person name="Younus H."/>
            <person name="Chow J."/>
            <person name="Chiniquy J."/>
            <person name="Lipzen A."/>
            <person name="Tritt A."/>
            <person name="Sun H."/>
            <person name="Haridas S."/>
            <person name="LaButti K."/>
            <person name="Ohm R.A."/>
            <person name="Kues U."/>
            <person name="Blanchette R.A."/>
            <person name="Grigoriev I.V."/>
            <person name="Minto R.E."/>
            <person name="Hibbett D.S."/>
        </authorList>
    </citation>
    <scope>NUCLEOTIDE SEQUENCE [LARGE SCALE GENOMIC DNA]</scope>
    <source>
        <strain evidence="3 4">ATCC 64428</strain>
    </source>
</reference>
<dbReference type="PANTHER" id="PTHR11188">
    <property type="entry name" value="ARRESTIN DOMAIN CONTAINING PROTEIN"/>
    <property type="match status" value="1"/>
</dbReference>
<organism evidence="3 4">
    <name type="scientific">Fistulina hepatica ATCC 64428</name>
    <dbReference type="NCBI Taxonomy" id="1128425"/>
    <lineage>
        <taxon>Eukaryota</taxon>
        <taxon>Fungi</taxon>
        <taxon>Dikarya</taxon>
        <taxon>Basidiomycota</taxon>
        <taxon>Agaricomycotina</taxon>
        <taxon>Agaricomycetes</taxon>
        <taxon>Agaricomycetidae</taxon>
        <taxon>Agaricales</taxon>
        <taxon>Fistulinaceae</taxon>
        <taxon>Fistulina</taxon>
    </lineage>
</organism>
<protein>
    <recommendedName>
        <fullName evidence="2">Arrestin C-terminal-like domain-containing protein</fullName>
    </recommendedName>
</protein>
<keyword evidence="4" id="KW-1185">Reference proteome</keyword>
<name>A0A0D7A5D8_9AGAR</name>
<dbReference type="EMBL" id="KN882043">
    <property type="protein sequence ID" value="KIY46033.1"/>
    <property type="molecule type" value="Genomic_DNA"/>
</dbReference>
<dbReference type="GO" id="GO:0005886">
    <property type="term" value="C:plasma membrane"/>
    <property type="evidence" value="ECO:0007669"/>
    <property type="project" value="TreeGrafter"/>
</dbReference>
<dbReference type="GO" id="GO:0031625">
    <property type="term" value="F:ubiquitin protein ligase binding"/>
    <property type="evidence" value="ECO:0007669"/>
    <property type="project" value="TreeGrafter"/>
</dbReference>
<dbReference type="Pfam" id="PF02752">
    <property type="entry name" value="Arrestin_C"/>
    <property type="match status" value="1"/>
</dbReference>
<dbReference type="InterPro" id="IPR011021">
    <property type="entry name" value="Arrestin-like_N"/>
</dbReference>
<dbReference type="OrthoDB" id="2238745at2759"/>
<dbReference type="SMART" id="SM01017">
    <property type="entry name" value="Arrestin_C"/>
    <property type="match status" value="1"/>
</dbReference>
<dbReference type="Gene3D" id="2.60.40.640">
    <property type="match status" value="2"/>
</dbReference>
<feature type="compositionally biased region" description="Polar residues" evidence="1">
    <location>
        <begin position="180"/>
        <end position="197"/>
    </location>
</feature>
<proteinExistence type="predicted"/>
<dbReference type="Pfam" id="PF00339">
    <property type="entry name" value="Arrestin_N"/>
    <property type="match status" value="1"/>
</dbReference>
<feature type="domain" description="Arrestin C-terminal-like" evidence="2">
    <location>
        <begin position="410"/>
        <end position="601"/>
    </location>
</feature>
<dbReference type="GO" id="GO:0005829">
    <property type="term" value="C:cytosol"/>
    <property type="evidence" value="ECO:0007669"/>
    <property type="project" value="TreeGrafter"/>
</dbReference>
<evidence type="ECO:0000313" key="3">
    <source>
        <dbReference type="EMBL" id="KIY46033.1"/>
    </source>
</evidence>
<dbReference type="InterPro" id="IPR050357">
    <property type="entry name" value="Arrestin_domain-protein"/>
</dbReference>
<feature type="compositionally biased region" description="Basic and acidic residues" evidence="1">
    <location>
        <begin position="122"/>
        <end position="141"/>
    </location>
</feature>
<evidence type="ECO:0000259" key="2">
    <source>
        <dbReference type="SMART" id="SM01017"/>
    </source>
</evidence>
<dbReference type="GO" id="GO:0030674">
    <property type="term" value="F:protein-macromolecule adaptor activity"/>
    <property type="evidence" value="ECO:0007669"/>
    <property type="project" value="TreeGrafter"/>
</dbReference>
<dbReference type="PANTHER" id="PTHR11188:SF17">
    <property type="entry name" value="FI21816P1"/>
    <property type="match status" value="1"/>
</dbReference>